<keyword evidence="4" id="KW-0472">Membrane</keyword>
<keyword evidence="7" id="KW-1185">Reference proteome</keyword>
<feature type="transmembrane region" description="Helical" evidence="4">
    <location>
        <begin position="496"/>
        <end position="517"/>
    </location>
</feature>
<comment type="caution">
    <text evidence="6">The sequence shown here is derived from an EMBL/GenBank/DDBJ whole genome shotgun (WGS) entry which is preliminary data.</text>
</comment>
<name>A0A4R8EXN8_9BACT</name>
<dbReference type="InterPro" id="IPR029044">
    <property type="entry name" value="Nucleotide-diphossugar_trans"/>
</dbReference>
<evidence type="ECO:0000256" key="3">
    <source>
        <dbReference type="ARBA" id="ARBA00022679"/>
    </source>
</evidence>
<sequence>MNFKVEVYVILAIVLFLLIGIMLSLLLIRRLKNDEEKLEHEKQKKALVEFISGKLQKLGFKFPLAIGFEFQQSIKLNRQNEEKIKKTLEQVRLEKKYIRQLRSWFRIRRMEAAVYLGFLGTDNARLALEKALLKEKLYPVKLYIANALSDIKNEASLPVLVFSLFNAHRWYREKVNMLIADFGKSFNAYLPQIVDNQRMEIKELIVDFASVYFSEEVKNYLIQLIDSKNEAISRLQAIYGVSGVKSCSNCMYATPGESEDIRTCPYYGTVKPDYYCGKYKKLPLSMNLKENYHQLVYKAADILARYYPQLLDDEKYLHSEDIELKNIAVKALANFHNQENIGKLLTYVRNHDTARSAVNALSLLIKKNPTYINIILQAFAEEKDLAIKQRLAEILSIRIEYFIMKLITRNKESAAQIIKQILLLGRTSEIIDFLNKNKNIEVENELVAIIREVVTISENLKREFSRYLCERVAYKCRIVPQPENEEPKVENKDKKLISNIYLILLFSLLIFPLIYVFRHHDLILHISWTKQLEIFVIECNYYLAFYFLAINLIYLVLLMFSFFHVNQQERLWRIKNSSFLFKKKILPSVSIIAPAYNEEKTIIESANSLLNLKYPDYELIIVNDRSKDKTLNVLIQYYDLIRVDHIFEYKLNTKPIRGIYMNPSIPKLVVVDKENGGKADSLNAGINISRKEYFCGIDADSLLEDDALLKLASLVLDEGVETPALGGNVLPVNGCTIERGQITNVRIPQNHLARFQTIEYIRAFMAGRLGWAKINSLLIISGAFGLFRKERVIRAGGYLTSRGKYAKDTVGEDMELVVRINRLMREMGFRYRIRYAYNANCWTEVPEDLKSLKRQRYRWHRGLIENLTIHKRMIFNPRYGRIGLLAIPYFLLFEMFGPLVEIQGYLMVFIALIIGILNAEVVLLLFISNILLGILISLSSLFIAEKNIKYLRWKDLMILLAYAILENFGPRQLFSFWRVGGTISMLKKPTGWGKPERKGFAAANHSAKG</sequence>
<keyword evidence="4" id="KW-0812">Transmembrane</keyword>
<evidence type="ECO:0000259" key="5">
    <source>
        <dbReference type="Pfam" id="PF00535"/>
    </source>
</evidence>
<dbReference type="Proteomes" id="UP000294817">
    <property type="component" value="Unassembled WGS sequence"/>
</dbReference>
<dbReference type="PANTHER" id="PTHR43630">
    <property type="entry name" value="POLY-BETA-1,6-N-ACETYL-D-GLUCOSAMINE SYNTHASE"/>
    <property type="match status" value="1"/>
</dbReference>
<dbReference type="SUPFAM" id="SSF48371">
    <property type="entry name" value="ARM repeat"/>
    <property type="match status" value="1"/>
</dbReference>
<feature type="transmembrane region" description="Helical" evidence="4">
    <location>
        <begin position="6"/>
        <end position="28"/>
    </location>
</feature>
<dbReference type="EMBL" id="SODZ01000001">
    <property type="protein sequence ID" value="TDX17510.1"/>
    <property type="molecule type" value="Genomic_DNA"/>
</dbReference>
<dbReference type="SUPFAM" id="SSF53448">
    <property type="entry name" value="Nucleotide-diphospho-sugar transferases"/>
    <property type="match status" value="1"/>
</dbReference>
<evidence type="ECO:0000256" key="4">
    <source>
        <dbReference type="SAM" id="Phobius"/>
    </source>
</evidence>
<gene>
    <name evidence="6" type="ORF">C8D74_101230</name>
</gene>
<dbReference type="Gene3D" id="3.90.550.10">
    <property type="entry name" value="Spore Coat Polysaccharide Biosynthesis Protein SpsA, Chain A"/>
    <property type="match status" value="1"/>
</dbReference>
<evidence type="ECO:0000256" key="2">
    <source>
        <dbReference type="ARBA" id="ARBA00022676"/>
    </source>
</evidence>
<evidence type="ECO:0000256" key="1">
    <source>
        <dbReference type="ARBA" id="ARBA00006739"/>
    </source>
</evidence>
<evidence type="ECO:0000313" key="6">
    <source>
        <dbReference type="EMBL" id="TDX17510.1"/>
    </source>
</evidence>
<protein>
    <submittedName>
        <fullName evidence="6">Cellulose synthase/poly-beta-1,6-N-acetylglucosamine synthase-like glycosyltransferase</fullName>
    </submittedName>
</protein>
<feature type="transmembrane region" description="Helical" evidence="4">
    <location>
        <begin position="921"/>
        <end position="944"/>
    </location>
</feature>
<dbReference type="InterPro" id="IPR016024">
    <property type="entry name" value="ARM-type_fold"/>
</dbReference>
<dbReference type="PANTHER" id="PTHR43630:SF1">
    <property type="entry name" value="POLY-BETA-1,6-N-ACETYL-D-GLUCOSAMINE SYNTHASE"/>
    <property type="match status" value="1"/>
</dbReference>
<dbReference type="CDD" id="cd06423">
    <property type="entry name" value="CESA_like"/>
    <property type="match status" value="1"/>
</dbReference>
<comment type="similarity">
    <text evidence="1">Belongs to the glycosyltransferase 2 family.</text>
</comment>
<feature type="domain" description="Glycosyltransferase 2-like" evidence="5">
    <location>
        <begin position="590"/>
        <end position="719"/>
    </location>
</feature>
<keyword evidence="4" id="KW-1133">Transmembrane helix</keyword>
<dbReference type="RefSeq" id="WP_103876676.1">
    <property type="nucleotide sequence ID" value="NZ_SODZ01000001.1"/>
</dbReference>
<dbReference type="Pfam" id="PF00535">
    <property type="entry name" value="Glycos_transf_2"/>
    <property type="match status" value="1"/>
</dbReference>
<dbReference type="InterPro" id="IPR011989">
    <property type="entry name" value="ARM-like"/>
</dbReference>
<keyword evidence="2" id="KW-0328">Glycosyltransferase</keyword>
<feature type="transmembrane region" description="Helical" evidence="4">
    <location>
        <begin position="882"/>
        <end position="915"/>
    </location>
</feature>
<reference evidence="6 7" key="1">
    <citation type="submission" date="2019-03" db="EMBL/GenBank/DDBJ databases">
        <title>Genomic Encyclopedia of Type Strains, Phase IV (KMG-IV): sequencing the most valuable type-strain genomes for metagenomic binning, comparative biology and taxonomic classification.</title>
        <authorList>
            <person name="Goeker M."/>
        </authorList>
    </citation>
    <scope>NUCLEOTIDE SEQUENCE [LARGE SCALE GENOMIC DNA]</scope>
    <source>
        <strain evidence="6 7">DSM 13575</strain>
    </source>
</reference>
<dbReference type="GO" id="GO:0016757">
    <property type="term" value="F:glycosyltransferase activity"/>
    <property type="evidence" value="ECO:0007669"/>
    <property type="project" value="UniProtKB-KW"/>
</dbReference>
<accession>A0A4R8EXN8</accession>
<organism evidence="6 7">
    <name type="scientific">Petrotoga sibirica</name>
    <dbReference type="NCBI Taxonomy" id="156202"/>
    <lineage>
        <taxon>Bacteria</taxon>
        <taxon>Thermotogati</taxon>
        <taxon>Thermotogota</taxon>
        <taxon>Thermotogae</taxon>
        <taxon>Petrotogales</taxon>
        <taxon>Petrotogaceae</taxon>
        <taxon>Petrotoga</taxon>
    </lineage>
</organism>
<dbReference type="Gene3D" id="1.25.10.10">
    <property type="entry name" value="Leucine-rich Repeat Variant"/>
    <property type="match status" value="1"/>
</dbReference>
<dbReference type="Pfam" id="PF03142">
    <property type="entry name" value="Chitin_synth_2"/>
    <property type="match status" value="1"/>
</dbReference>
<feature type="transmembrane region" description="Helical" evidence="4">
    <location>
        <begin position="541"/>
        <end position="565"/>
    </location>
</feature>
<keyword evidence="3 6" id="KW-0808">Transferase</keyword>
<proteinExistence type="inferred from homology"/>
<evidence type="ECO:0000313" key="7">
    <source>
        <dbReference type="Proteomes" id="UP000294817"/>
    </source>
</evidence>
<dbReference type="AlphaFoldDB" id="A0A4R8EXN8"/>
<dbReference type="InterPro" id="IPR001173">
    <property type="entry name" value="Glyco_trans_2-like"/>
</dbReference>